<keyword evidence="5" id="KW-0472">Membrane</keyword>
<organism evidence="6 7">
    <name type="scientific">Lojkania enalia</name>
    <dbReference type="NCBI Taxonomy" id="147567"/>
    <lineage>
        <taxon>Eukaryota</taxon>
        <taxon>Fungi</taxon>
        <taxon>Dikarya</taxon>
        <taxon>Ascomycota</taxon>
        <taxon>Pezizomycotina</taxon>
        <taxon>Dothideomycetes</taxon>
        <taxon>Pleosporomycetidae</taxon>
        <taxon>Pleosporales</taxon>
        <taxon>Pleosporales incertae sedis</taxon>
        <taxon>Lojkania</taxon>
    </lineage>
</organism>
<dbReference type="GO" id="GO:0072546">
    <property type="term" value="C:EMC complex"/>
    <property type="evidence" value="ECO:0007669"/>
    <property type="project" value="TreeGrafter"/>
</dbReference>
<comment type="caution">
    <text evidence="6">The sequence shown here is derived from an EMBL/GenBank/DDBJ whole genome shotgun (WGS) entry which is preliminary data.</text>
</comment>
<dbReference type="EMBL" id="ML986620">
    <property type="protein sequence ID" value="KAF2263986.1"/>
    <property type="molecule type" value="Genomic_DNA"/>
</dbReference>
<evidence type="ECO:0000256" key="5">
    <source>
        <dbReference type="ARBA" id="ARBA00023136"/>
    </source>
</evidence>
<keyword evidence="4" id="KW-1133">Transmembrane helix</keyword>
<comment type="subcellular location">
    <subcellularLocation>
        <location evidence="1">Endomembrane system</location>
        <topology evidence="1">Multi-pass membrane protein</topology>
    </subcellularLocation>
</comment>
<dbReference type="Pfam" id="PF10270">
    <property type="entry name" value="MMgT"/>
    <property type="match status" value="1"/>
</dbReference>
<evidence type="ECO:0000313" key="6">
    <source>
        <dbReference type="EMBL" id="KAF2263986.1"/>
    </source>
</evidence>
<evidence type="ECO:0000256" key="1">
    <source>
        <dbReference type="ARBA" id="ARBA00004127"/>
    </source>
</evidence>
<protein>
    <submittedName>
        <fullName evidence="6">Uncharacterized protein</fullName>
    </submittedName>
</protein>
<evidence type="ECO:0000313" key="7">
    <source>
        <dbReference type="Proteomes" id="UP000800093"/>
    </source>
</evidence>
<comment type="similarity">
    <text evidence="2">Belongs to the membrane magnesium transporter (TC 1.A.67) family.</text>
</comment>
<reference evidence="7" key="1">
    <citation type="journal article" date="2020" name="Stud. Mycol.">
        <title>101 Dothideomycetes genomes: A test case for predicting lifestyles and emergence of pathogens.</title>
        <authorList>
            <person name="Haridas S."/>
            <person name="Albert R."/>
            <person name="Binder M."/>
            <person name="Bloem J."/>
            <person name="LaButti K."/>
            <person name="Salamov A."/>
            <person name="Andreopoulos B."/>
            <person name="Baker S."/>
            <person name="Barry K."/>
            <person name="Bills G."/>
            <person name="Bluhm B."/>
            <person name="Cannon C."/>
            <person name="Castanera R."/>
            <person name="Culley D."/>
            <person name="Daum C."/>
            <person name="Ezra D."/>
            <person name="Gonzalez J."/>
            <person name="Henrissat B."/>
            <person name="Kuo A."/>
            <person name="Liang C."/>
            <person name="Lipzen A."/>
            <person name="Lutzoni F."/>
            <person name="Magnuson J."/>
            <person name="Mondo S."/>
            <person name="Nolan M."/>
            <person name="Ohm R."/>
            <person name="Pangilinan J."/>
            <person name="Park H.-J."/>
            <person name="Ramirez L."/>
            <person name="Alfaro M."/>
            <person name="Sun H."/>
            <person name="Tritt A."/>
            <person name="Yoshinaga Y."/>
            <person name="Zwiers L.-H."/>
            <person name="Turgeon B."/>
            <person name="Goodwin S."/>
            <person name="Spatafora J."/>
            <person name="Crous P."/>
            <person name="Grigoriev I."/>
        </authorList>
    </citation>
    <scope>NUCLEOTIDE SEQUENCE [LARGE SCALE GENOMIC DNA]</scope>
    <source>
        <strain evidence="7">CBS 304.66</strain>
    </source>
</reference>
<evidence type="ECO:0000256" key="3">
    <source>
        <dbReference type="ARBA" id="ARBA00022692"/>
    </source>
</evidence>
<proteinExistence type="inferred from homology"/>
<dbReference type="PANTHER" id="PTHR28144">
    <property type="entry name" value="ER MEMBRANE PROTEIN COMPLEX SUBUNIT 5"/>
    <property type="match status" value="1"/>
</dbReference>
<gene>
    <name evidence="6" type="ORF">CC78DRAFT_259433</name>
</gene>
<name>A0A9P4K8D6_9PLEO</name>
<dbReference type="GO" id="GO:0034975">
    <property type="term" value="P:protein folding in endoplasmic reticulum"/>
    <property type="evidence" value="ECO:0007669"/>
    <property type="project" value="TreeGrafter"/>
</dbReference>
<evidence type="ECO:0000256" key="2">
    <source>
        <dbReference type="ARBA" id="ARBA00006109"/>
    </source>
</evidence>
<keyword evidence="3" id="KW-0812">Transmembrane</keyword>
<dbReference type="OrthoDB" id="44756at2759"/>
<dbReference type="InterPro" id="IPR053279">
    <property type="entry name" value="EMC_subunit"/>
</dbReference>
<dbReference type="Proteomes" id="UP000800093">
    <property type="component" value="Unassembled WGS sequence"/>
</dbReference>
<dbReference type="PANTHER" id="PTHR28144:SF1">
    <property type="entry name" value="ER MEMBRANE PROTEIN COMPLEX SUBUNIT 5"/>
    <property type="match status" value="1"/>
</dbReference>
<dbReference type="InterPro" id="IPR018937">
    <property type="entry name" value="MMgT"/>
</dbReference>
<dbReference type="AlphaFoldDB" id="A0A9P4K8D6"/>
<evidence type="ECO:0000256" key="4">
    <source>
        <dbReference type="ARBA" id="ARBA00022989"/>
    </source>
</evidence>
<sequence>MFSSPDRRLQIADSQIRRFTDSQIISMRHKNEANIIPSVYSTHEHTTTTPNSPLPLDITLELLASILLLSTGIVLTSQPLKPIQWSRWSGKMSREGRHGTGRWTREGEEVLSEGDPYAFLGLDGGGEGRRGFFDVRGKRREYAEWVKGEPGSK</sequence>
<keyword evidence="7" id="KW-1185">Reference proteome</keyword>
<accession>A0A9P4K8D6</accession>